<feature type="transmembrane region" description="Helical" evidence="7">
    <location>
        <begin position="233"/>
        <end position="255"/>
    </location>
</feature>
<feature type="transmembrane region" description="Helical" evidence="7">
    <location>
        <begin position="275"/>
        <end position="293"/>
    </location>
</feature>
<sequence>MLLRVRPFLLKCLSTASALLVISLLTFALVKLSSVNPEENYLRLSKISLSQEAIQEAEHYLGLDKPWWQQYGIWLSRVLRGDFGQSYLLKRPVLPLVLERFGTTSLLAFCAFVLIVLVSTPIGIWSGLHEGSHLDSVVRLLTFSSVSLPSFWVAYLLILLFSVKLNWLPSSRGQEANSLILPSITLSFSLIGQYIALIRKAISEQARSLHVENARLRGVKQSYLIQNHLLRNALPAPVTAMSLSFVYLLTGSIIVEEVFSWNGIGRLFIMSLRAYDLPVIQACMLLFGTLFLLNNLVTQCLVSWIDPHLRQTKEVPCQND</sequence>
<dbReference type="SUPFAM" id="SSF161098">
    <property type="entry name" value="MetI-like"/>
    <property type="match status" value="1"/>
</dbReference>
<reference evidence="9 10" key="1">
    <citation type="journal article" date="2014" name="Int. J. Syst. Evol. Microbiol.">
        <title>Phylogenomics and the dynamic genome evolution of the genus Streptococcus.</title>
        <authorList>
            <consortium name="The Broad Institute Genome Sequencing Platform"/>
            <person name="Richards V.P."/>
            <person name="Palmer S.R."/>
            <person name="Pavinski Bitar P.D."/>
            <person name="Qin X."/>
            <person name="Weinstock G.M."/>
            <person name="Highlander S.K."/>
            <person name="Town C.D."/>
            <person name="Burne R.A."/>
            <person name="Stanhope M.J."/>
        </authorList>
    </citation>
    <scope>NUCLEOTIDE SEQUENCE [LARGE SCALE GENOMIC DNA]</scope>
    <source>
        <strain evidence="9 10">707-05</strain>
    </source>
</reference>
<evidence type="ECO:0000256" key="3">
    <source>
        <dbReference type="ARBA" id="ARBA00022475"/>
    </source>
</evidence>
<comment type="similarity">
    <text evidence="7">Belongs to the binding-protein-dependent transport system permease family.</text>
</comment>
<dbReference type="InterPro" id="IPR035906">
    <property type="entry name" value="MetI-like_sf"/>
</dbReference>
<keyword evidence="2 7" id="KW-0813">Transport</keyword>
<dbReference type="OrthoDB" id="9773683at2"/>
<dbReference type="GO" id="GO:0005886">
    <property type="term" value="C:plasma membrane"/>
    <property type="evidence" value="ECO:0007669"/>
    <property type="project" value="UniProtKB-SubCell"/>
</dbReference>
<feature type="transmembrane region" description="Helical" evidence="7">
    <location>
        <begin position="106"/>
        <end position="128"/>
    </location>
</feature>
<dbReference type="eggNOG" id="COG0601">
    <property type="taxonomic scope" value="Bacteria"/>
</dbReference>
<organism evidence="9 10">
    <name type="scientific">Streptococcus ictaluri 707-05</name>
    <dbReference type="NCBI Taxonomy" id="764299"/>
    <lineage>
        <taxon>Bacteria</taxon>
        <taxon>Bacillati</taxon>
        <taxon>Bacillota</taxon>
        <taxon>Bacilli</taxon>
        <taxon>Lactobacillales</taxon>
        <taxon>Streptococcaceae</taxon>
        <taxon>Streptococcus</taxon>
    </lineage>
</organism>
<dbReference type="RefSeq" id="WP_008088593.1">
    <property type="nucleotide sequence ID" value="NZ_AEUX02000005.1"/>
</dbReference>
<gene>
    <name evidence="9" type="ORF">STRIC_2317</name>
</gene>
<name>G5K1Q9_9STRE</name>
<keyword evidence="5 7" id="KW-1133">Transmembrane helix</keyword>
<dbReference type="Proteomes" id="UP000003330">
    <property type="component" value="Unassembled WGS sequence"/>
</dbReference>
<feature type="domain" description="ABC transmembrane type-1" evidence="8">
    <location>
        <begin position="101"/>
        <end position="298"/>
    </location>
</feature>
<keyword evidence="3" id="KW-1003">Cell membrane</keyword>
<feature type="transmembrane region" description="Helical" evidence="7">
    <location>
        <begin position="179"/>
        <end position="198"/>
    </location>
</feature>
<dbReference type="AlphaFoldDB" id="G5K1Q9"/>
<dbReference type="PANTHER" id="PTHR43163">
    <property type="entry name" value="DIPEPTIDE TRANSPORT SYSTEM PERMEASE PROTEIN DPPB-RELATED"/>
    <property type="match status" value="1"/>
</dbReference>
<evidence type="ECO:0000256" key="2">
    <source>
        <dbReference type="ARBA" id="ARBA00022448"/>
    </source>
</evidence>
<evidence type="ECO:0000256" key="5">
    <source>
        <dbReference type="ARBA" id="ARBA00022989"/>
    </source>
</evidence>
<proteinExistence type="inferred from homology"/>
<keyword evidence="6 7" id="KW-0472">Membrane</keyword>
<dbReference type="PANTHER" id="PTHR43163:SF6">
    <property type="entry name" value="DIPEPTIDE TRANSPORT SYSTEM PERMEASE PROTEIN DPPB-RELATED"/>
    <property type="match status" value="1"/>
</dbReference>
<comment type="caution">
    <text evidence="9">The sequence shown here is derived from an EMBL/GenBank/DDBJ whole genome shotgun (WGS) entry which is preliminary data.</text>
</comment>
<keyword evidence="4 7" id="KW-0812">Transmembrane</keyword>
<dbReference type="InterPro" id="IPR000515">
    <property type="entry name" value="MetI-like"/>
</dbReference>
<dbReference type="Pfam" id="PF00528">
    <property type="entry name" value="BPD_transp_1"/>
    <property type="match status" value="1"/>
</dbReference>
<keyword evidence="10" id="KW-1185">Reference proteome</keyword>
<evidence type="ECO:0000313" key="10">
    <source>
        <dbReference type="Proteomes" id="UP000003330"/>
    </source>
</evidence>
<feature type="transmembrane region" description="Helical" evidence="7">
    <location>
        <begin position="140"/>
        <end position="159"/>
    </location>
</feature>
<evidence type="ECO:0000256" key="1">
    <source>
        <dbReference type="ARBA" id="ARBA00004651"/>
    </source>
</evidence>
<dbReference type="Gene3D" id="1.10.3720.10">
    <property type="entry name" value="MetI-like"/>
    <property type="match status" value="1"/>
</dbReference>
<dbReference type="InterPro" id="IPR045621">
    <property type="entry name" value="BPD_transp_1_N"/>
</dbReference>
<evidence type="ECO:0000256" key="4">
    <source>
        <dbReference type="ARBA" id="ARBA00022692"/>
    </source>
</evidence>
<dbReference type="GO" id="GO:0055085">
    <property type="term" value="P:transmembrane transport"/>
    <property type="evidence" value="ECO:0007669"/>
    <property type="project" value="InterPro"/>
</dbReference>
<evidence type="ECO:0000256" key="6">
    <source>
        <dbReference type="ARBA" id="ARBA00023136"/>
    </source>
</evidence>
<accession>G5K1Q9</accession>
<protein>
    <submittedName>
        <fullName evidence="9">Nickel transport system permease protein NikB</fullName>
    </submittedName>
</protein>
<feature type="transmembrane region" description="Helical" evidence="7">
    <location>
        <begin position="12"/>
        <end position="30"/>
    </location>
</feature>
<evidence type="ECO:0000259" key="8">
    <source>
        <dbReference type="PROSITE" id="PS50928"/>
    </source>
</evidence>
<comment type="subcellular location">
    <subcellularLocation>
        <location evidence="1 7">Cell membrane</location>
        <topology evidence="1 7">Multi-pass membrane protein</topology>
    </subcellularLocation>
</comment>
<evidence type="ECO:0000313" key="9">
    <source>
        <dbReference type="EMBL" id="EHI70290.1"/>
    </source>
</evidence>
<dbReference type="STRING" id="764299.STRIC_2317"/>
<evidence type="ECO:0000256" key="7">
    <source>
        <dbReference type="RuleBase" id="RU363032"/>
    </source>
</evidence>
<dbReference type="EMBL" id="AEUX02000005">
    <property type="protein sequence ID" value="EHI70290.1"/>
    <property type="molecule type" value="Genomic_DNA"/>
</dbReference>
<dbReference type="CDD" id="cd06261">
    <property type="entry name" value="TM_PBP2"/>
    <property type="match status" value="1"/>
</dbReference>
<dbReference type="PROSITE" id="PS50928">
    <property type="entry name" value="ABC_TM1"/>
    <property type="match status" value="1"/>
</dbReference>
<dbReference type="Pfam" id="PF19300">
    <property type="entry name" value="BPD_transp_1_N"/>
    <property type="match status" value="1"/>
</dbReference>